<organism evidence="2 3">
    <name type="scientific">Salipiger abyssi</name>
    <dbReference type="NCBI Taxonomy" id="1250539"/>
    <lineage>
        <taxon>Bacteria</taxon>
        <taxon>Pseudomonadati</taxon>
        <taxon>Pseudomonadota</taxon>
        <taxon>Alphaproteobacteria</taxon>
        <taxon>Rhodobacterales</taxon>
        <taxon>Roseobacteraceae</taxon>
        <taxon>Salipiger</taxon>
    </lineage>
</organism>
<sequence precursor="true">MTDYMTSFAFAGSVSVLSLMAVPAVADIIHADDVIAQFSLCVGNDCVNGENFGSDTIRLKENNLRIHFDDTSSSGSFPNVDWRITANDQANGGDNYFSVSDATNNRTIFKLESNAPSNSLYVSSEGRVATGTSSPVLDFHAVNGNTPGLRLEQDGSSGFASRIWDIAANETNFFVRDVNDGSNLPFRIRAGAGNNAMYIGDDGSVGIGTQSPDEKLHVESGNIFARNSDKVNITLDNTSDTSPDFRIQLKDSVRFSYVGSGAIEMELDTSGNLKLAGGLVTTGGGGACTDADPCDAVFDPAVYEVPSIESHAQAMWEGGYLPAVGPTRRDEPINMTVKMLRMLNELEHAHIYIEQLHHRVASLESRVDGVVKQ</sequence>
<accession>A0A1P8UXD1</accession>
<keyword evidence="1" id="KW-0732">Signal</keyword>
<evidence type="ECO:0000313" key="2">
    <source>
        <dbReference type="EMBL" id="APZ54049.1"/>
    </source>
</evidence>
<name>A0A1P8UXD1_9RHOB</name>
<evidence type="ECO:0000256" key="1">
    <source>
        <dbReference type="SAM" id="SignalP"/>
    </source>
</evidence>
<keyword evidence="3" id="KW-1185">Reference proteome</keyword>
<evidence type="ECO:0000313" key="3">
    <source>
        <dbReference type="Proteomes" id="UP000187059"/>
    </source>
</evidence>
<dbReference type="AlphaFoldDB" id="A0A1P8UXD1"/>
<dbReference type="RefSeq" id="WP_076703201.1">
    <property type="nucleotide sequence ID" value="NZ_CP015093.1"/>
</dbReference>
<dbReference type="EMBL" id="CP015093">
    <property type="protein sequence ID" value="APZ54049.1"/>
    <property type="molecule type" value="Genomic_DNA"/>
</dbReference>
<protein>
    <recommendedName>
        <fullName evidence="4">Peptidase S74 domain-containing protein</fullName>
    </recommendedName>
</protein>
<feature type="chain" id="PRO_5010358110" description="Peptidase S74 domain-containing protein" evidence="1">
    <location>
        <begin position="27"/>
        <end position="373"/>
    </location>
</feature>
<reference evidence="2 3" key="1">
    <citation type="submission" date="2016-04" db="EMBL/GenBank/DDBJ databases">
        <title>Deep-sea bacteria in the southern Pacific.</title>
        <authorList>
            <person name="Tang K."/>
        </authorList>
    </citation>
    <scope>NUCLEOTIDE SEQUENCE [LARGE SCALE GENOMIC DNA]</scope>
    <source>
        <strain evidence="2 3">JLT2014</strain>
    </source>
</reference>
<dbReference type="KEGG" id="paby:Ga0080574_TMP3715"/>
<proteinExistence type="predicted"/>
<gene>
    <name evidence="2" type="ORF">Ga0080574_TMP3715</name>
</gene>
<dbReference type="STRING" id="1250539.Ga0080574_TMP3715"/>
<dbReference type="Proteomes" id="UP000187059">
    <property type="component" value="Chromosome"/>
</dbReference>
<evidence type="ECO:0008006" key="4">
    <source>
        <dbReference type="Google" id="ProtNLM"/>
    </source>
</evidence>
<dbReference type="OrthoDB" id="4463518at2"/>
<feature type="signal peptide" evidence="1">
    <location>
        <begin position="1"/>
        <end position="26"/>
    </location>
</feature>